<keyword evidence="3" id="KW-1185">Reference proteome</keyword>
<sequence>MKAVDVDIVTDLVLVGALAVTWVAAGLVADGLQNARSAAELRRRAGWLSALVMIGAAVFVAVPAVTWLLPGESVAPAAALLATIPGLVVLTVGVRRLGQVRRGAGAFATAPQTPLPPGLRAAAAHPLILVPMQVTGLAALVGVPIAARLVEVPASDVAGYAITVVGAAVVAIGVRAAVRHSRLSLLALAPIGRSRPRVPVNSR</sequence>
<keyword evidence="1" id="KW-0472">Membrane</keyword>
<evidence type="ECO:0000313" key="2">
    <source>
        <dbReference type="EMBL" id="GIE05275.1"/>
    </source>
</evidence>
<dbReference type="RefSeq" id="WP_239132869.1">
    <property type="nucleotide sequence ID" value="NZ_BAAATX010000038.1"/>
</dbReference>
<feature type="transmembrane region" description="Helical" evidence="1">
    <location>
        <begin position="45"/>
        <end position="68"/>
    </location>
</feature>
<dbReference type="Proteomes" id="UP000637628">
    <property type="component" value="Unassembled WGS sequence"/>
</dbReference>
<accession>A0ABQ3Z632</accession>
<organism evidence="2 3">
    <name type="scientific">Paractinoplanes durhamensis</name>
    <dbReference type="NCBI Taxonomy" id="113563"/>
    <lineage>
        <taxon>Bacteria</taxon>
        <taxon>Bacillati</taxon>
        <taxon>Actinomycetota</taxon>
        <taxon>Actinomycetes</taxon>
        <taxon>Micromonosporales</taxon>
        <taxon>Micromonosporaceae</taxon>
        <taxon>Paractinoplanes</taxon>
    </lineage>
</organism>
<feature type="transmembrane region" description="Helical" evidence="1">
    <location>
        <begin position="127"/>
        <end position="147"/>
    </location>
</feature>
<gene>
    <name evidence="2" type="ORF">Adu01nite_66250</name>
</gene>
<evidence type="ECO:0000256" key="1">
    <source>
        <dbReference type="SAM" id="Phobius"/>
    </source>
</evidence>
<name>A0ABQ3Z632_9ACTN</name>
<feature type="transmembrane region" description="Helical" evidence="1">
    <location>
        <begin position="74"/>
        <end position="94"/>
    </location>
</feature>
<dbReference type="EMBL" id="BOML01000053">
    <property type="protein sequence ID" value="GIE05275.1"/>
    <property type="molecule type" value="Genomic_DNA"/>
</dbReference>
<reference evidence="2 3" key="1">
    <citation type="submission" date="2021-01" db="EMBL/GenBank/DDBJ databases">
        <title>Whole genome shotgun sequence of Actinoplanes durhamensis NBRC 14914.</title>
        <authorList>
            <person name="Komaki H."/>
            <person name="Tamura T."/>
        </authorList>
    </citation>
    <scope>NUCLEOTIDE SEQUENCE [LARGE SCALE GENOMIC DNA]</scope>
    <source>
        <strain evidence="2 3">NBRC 14914</strain>
    </source>
</reference>
<keyword evidence="1" id="KW-0812">Transmembrane</keyword>
<proteinExistence type="predicted"/>
<feature type="transmembrane region" description="Helical" evidence="1">
    <location>
        <begin position="159"/>
        <end position="178"/>
    </location>
</feature>
<protein>
    <submittedName>
        <fullName evidence="2">Uncharacterized protein</fullName>
    </submittedName>
</protein>
<feature type="transmembrane region" description="Helical" evidence="1">
    <location>
        <begin position="12"/>
        <end position="33"/>
    </location>
</feature>
<keyword evidence="1" id="KW-1133">Transmembrane helix</keyword>
<comment type="caution">
    <text evidence="2">The sequence shown here is derived from an EMBL/GenBank/DDBJ whole genome shotgun (WGS) entry which is preliminary data.</text>
</comment>
<evidence type="ECO:0000313" key="3">
    <source>
        <dbReference type="Proteomes" id="UP000637628"/>
    </source>
</evidence>